<protein>
    <recommendedName>
        <fullName evidence="4">Cell cycle checkpoint control protein</fullName>
    </recommendedName>
</protein>
<accession>A0A182M4B7</accession>
<dbReference type="GO" id="GO:0006281">
    <property type="term" value="P:DNA repair"/>
    <property type="evidence" value="ECO:0007669"/>
    <property type="project" value="TreeGrafter"/>
</dbReference>
<dbReference type="InterPro" id="IPR046938">
    <property type="entry name" value="DNA_clamp_sf"/>
</dbReference>
<dbReference type="GO" id="GO:0071479">
    <property type="term" value="P:cellular response to ionizing radiation"/>
    <property type="evidence" value="ECO:0007669"/>
    <property type="project" value="TreeGrafter"/>
</dbReference>
<feature type="region of interest" description="Disordered" evidence="1">
    <location>
        <begin position="506"/>
        <end position="531"/>
    </location>
</feature>
<name>A0A182M4B7_9DIPT</name>
<feature type="compositionally biased region" description="Polar residues" evidence="1">
    <location>
        <begin position="435"/>
        <end position="444"/>
    </location>
</feature>
<dbReference type="GO" id="GO:0000076">
    <property type="term" value="P:DNA replication checkpoint signaling"/>
    <property type="evidence" value="ECO:0007669"/>
    <property type="project" value="TreeGrafter"/>
</dbReference>
<dbReference type="CDD" id="cd00577">
    <property type="entry name" value="PCNA"/>
    <property type="match status" value="1"/>
</dbReference>
<evidence type="ECO:0000313" key="3">
    <source>
        <dbReference type="Proteomes" id="UP000075883"/>
    </source>
</evidence>
<dbReference type="EMBL" id="AXCM01010484">
    <property type="status" value="NOT_ANNOTATED_CDS"/>
    <property type="molecule type" value="Genomic_DNA"/>
</dbReference>
<dbReference type="EnsemblMetazoa" id="ACUA009140-RA">
    <property type="protein sequence ID" value="ACUA009140-PA"/>
    <property type="gene ID" value="ACUA009140"/>
</dbReference>
<dbReference type="InterPro" id="IPR007268">
    <property type="entry name" value="Rad9/Ddc1"/>
</dbReference>
<dbReference type="PANTHER" id="PTHR15237:SF0">
    <property type="entry name" value="CELL CYCLE CHECKPOINT CONTROL PROTEIN"/>
    <property type="match status" value="1"/>
</dbReference>
<dbReference type="SUPFAM" id="SSF55979">
    <property type="entry name" value="DNA clamp"/>
    <property type="match status" value="1"/>
</dbReference>
<feature type="region of interest" description="Disordered" evidence="1">
    <location>
        <begin position="300"/>
        <end position="332"/>
    </location>
</feature>
<dbReference type="Proteomes" id="UP000075883">
    <property type="component" value="Unassembled WGS sequence"/>
</dbReference>
<dbReference type="Gene3D" id="3.70.10.10">
    <property type="match status" value="1"/>
</dbReference>
<reference evidence="2" key="2">
    <citation type="submission" date="2020-05" db="UniProtKB">
        <authorList>
            <consortium name="EnsemblMetazoa"/>
        </authorList>
    </citation>
    <scope>IDENTIFICATION</scope>
    <source>
        <strain evidence="2">A-37</strain>
    </source>
</reference>
<feature type="region of interest" description="Disordered" evidence="1">
    <location>
        <begin position="435"/>
        <end position="491"/>
    </location>
</feature>
<dbReference type="GO" id="GO:0030896">
    <property type="term" value="C:checkpoint clamp complex"/>
    <property type="evidence" value="ECO:0007669"/>
    <property type="project" value="InterPro"/>
</dbReference>
<dbReference type="FunFam" id="3.70.10.10:FF:000025">
    <property type="entry name" value="AGAP002522-PA"/>
    <property type="match status" value="1"/>
</dbReference>
<feature type="compositionally biased region" description="Polar residues" evidence="1">
    <location>
        <begin position="300"/>
        <end position="312"/>
    </location>
</feature>
<dbReference type="AlphaFoldDB" id="A0A182M4B7"/>
<feature type="compositionally biased region" description="Basic and acidic residues" evidence="1">
    <location>
        <begin position="347"/>
        <end position="366"/>
    </location>
</feature>
<reference evidence="3" key="1">
    <citation type="submission" date="2013-09" db="EMBL/GenBank/DDBJ databases">
        <title>The Genome Sequence of Anopheles culicifacies species A.</title>
        <authorList>
            <consortium name="The Broad Institute Genomics Platform"/>
            <person name="Neafsey D.E."/>
            <person name="Besansky N."/>
            <person name="Howell P."/>
            <person name="Walton C."/>
            <person name="Young S.K."/>
            <person name="Zeng Q."/>
            <person name="Gargeya S."/>
            <person name="Fitzgerald M."/>
            <person name="Haas B."/>
            <person name="Abouelleil A."/>
            <person name="Allen A.W."/>
            <person name="Alvarado L."/>
            <person name="Arachchi H.M."/>
            <person name="Berlin A.M."/>
            <person name="Chapman S.B."/>
            <person name="Gainer-Dewar J."/>
            <person name="Goldberg J."/>
            <person name="Griggs A."/>
            <person name="Gujja S."/>
            <person name="Hansen M."/>
            <person name="Howarth C."/>
            <person name="Imamovic A."/>
            <person name="Ireland A."/>
            <person name="Larimer J."/>
            <person name="McCowan C."/>
            <person name="Murphy C."/>
            <person name="Pearson M."/>
            <person name="Poon T.W."/>
            <person name="Priest M."/>
            <person name="Roberts A."/>
            <person name="Saif S."/>
            <person name="Shea T."/>
            <person name="Sisk P."/>
            <person name="Sykes S."/>
            <person name="Wortman J."/>
            <person name="Nusbaum C."/>
            <person name="Birren B."/>
        </authorList>
    </citation>
    <scope>NUCLEOTIDE SEQUENCE [LARGE SCALE GENOMIC DNA]</scope>
    <source>
        <strain evidence="3">A-37</strain>
    </source>
</reference>
<feature type="compositionally biased region" description="Low complexity" evidence="1">
    <location>
        <begin position="373"/>
        <end position="384"/>
    </location>
</feature>
<dbReference type="Pfam" id="PF04139">
    <property type="entry name" value="Rad9"/>
    <property type="match status" value="1"/>
</dbReference>
<proteinExistence type="predicted"/>
<keyword evidence="3" id="KW-1185">Reference proteome</keyword>
<feature type="region of interest" description="Disordered" evidence="1">
    <location>
        <begin position="344"/>
        <end position="384"/>
    </location>
</feature>
<evidence type="ECO:0000256" key="1">
    <source>
        <dbReference type="SAM" id="MobiDB-lite"/>
    </source>
</evidence>
<sequence>MNFVLPGANVKMLARAVNCFSKIGNELFFEATPDGLDLKTINSTNTAYAVVQFRRDFFIAFQQAKADTPDENCCKISVKPILKIFKSLSTIQTCKIWLEVNQSKIIFQFRCKSDVLKTHKIYLLESEHINSLNLTQTFPSTIVGNHKVFTNILVHLYHSVDEISFDLNNDKTVVSNYVDNDQTDHSTLRSTLSIDSSAFQTYQLSSKVNLIFCYKEFKAVTMFAALNKLNVRMSFSGPGSPLMLEMSKGEVLHGKFIMGTMKPSAQLNSRRAHRRKAIDRNISNRSVGMDSEAINTYFTEDISSNNGNNTEVSQKDDSQNTPSIAAAAAPRKTVRDVMNASLQALRNETDCNDARDERTHRPEEANSVRQRLSTPAASASSVHASEAMFGEKNTENLPFLEGLNFRAADVNRLDSIPTMTDDSFSFNALNDQQAAQQRLSSTAKNLPPVRSSESMFTRKRPQNGSPPNEQAKPAEDSVPESPDVIEERKRKQAKLRHIFRRCFEPTFNPAFQPGCSQIYAPNSDSEDETGT</sequence>
<dbReference type="PANTHER" id="PTHR15237">
    <property type="entry name" value="DNA REPAIR PROTEIN RAD9"/>
    <property type="match status" value="1"/>
</dbReference>
<dbReference type="STRING" id="139723.A0A182M4B7"/>
<evidence type="ECO:0008006" key="4">
    <source>
        <dbReference type="Google" id="ProtNLM"/>
    </source>
</evidence>
<organism evidence="2 3">
    <name type="scientific">Anopheles culicifacies</name>
    <dbReference type="NCBI Taxonomy" id="139723"/>
    <lineage>
        <taxon>Eukaryota</taxon>
        <taxon>Metazoa</taxon>
        <taxon>Ecdysozoa</taxon>
        <taxon>Arthropoda</taxon>
        <taxon>Hexapoda</taxon>
        <taxon>Insecta</taxon>
        <taxon>Pterygota</taxon>
        <taxon>Neoptera</taxon>
        <taxon>Endopterygota</taxon>
        <taxon>Diptera</taxon>
        <taxon>Nematocera</taxon>
        <taxon>Culicoidea</taxon>
        <taxon>Culicidae</taxon>
        <taxon>Anophelinae</taxon>
        <taxon>Anopheles</taxon>
        <taxon>culicifacies species complex</taxon>
    </lineage>
</organism>
<dbReference type="GO" id="GO:0031573">
    <property type="term" value="P:mitotic intra-S DNA damage checkpoint signaling"/>
    <property type="evidence" value="ECO:0007669"/>
    <property type="project" value="TreeGrafter"/>
</dbReference>
<evidence type="ECO:0000313" key="2">
    <source>
        <dbReference type="EnsemblMetazoa" id="ACUA009140-PA"/>
    </source>
</evidence>
<dbReference type="VEuPathDB" id="VectorBase:ACUA009140"/>